<gene>
    <name evidence="2" type="ORF">MTR67_039004</name>
</gene>
<evidence type="ECO:0000256" key="1">
    <source>
        <dbReference type="SAM" id="SignalP"/>
    </source>
</evidence>
<reference evidence="2" key="1">
    <citation type="submission" date="2023-08" db="EMBL/GenBank/DDBJ databases">
        <title>A de novo genome assembly of Solanum verrucosum Schlechtendal, a Mexican diploid species geographically isolated from the other diploid A-genome species in potato relatives.</title>
        <authorList>
            <person name="Hosaka K."/>
        </authorList>
    </citation>
    <scope>NUCLEOTIDE SEQUENCE</scope>
    <source>
        <tissue evidence="2">Young leaves</tissue>
    </source>
</reference>
<organism evidence="2 3">
    <name type="scientific">Solanum verrucosum</name>
    <dbReference type="NCBI Taxonomy" id="315347"/>
    <lineage>
        <taxon>Eukaryota</taxon>
        <taxon>Viridiplantae</taxon>
        <taxon>Streptophyta</taxon>
        <taxon>Embryophyta</taxon>
        <taxon>Tracheophyta</taxon>
        <taxon>Spermatophyta</taxon>
        <taxon>Magnoliopsida</taxon>
        <taxon>eudicotyledons</taxon>
        <taxon>Gunneridae</taxon>
        <taxon>Pentapetalae</taxon>
        <taxon>asterids</taxon>
        <taxon>lamiids</taxon>
        <taxon>Solanales</taxon>
        <taxon>Solanaceae</taxon>
        <taxon>Solanoideae</taxon>
        <taxon>Solaneae</taxon>
        <taxon>Solanum</taxon>
    </lineage>
</organism>
<name>A0AAF0ZQR9_SOLVR</name>
<feature type="chain" id="PRO_5042177148" evidence="1">
    <location>
        <begin position="25"/>
        <end position="51"/>
    </location>
</feature>
<sequence>SPIHSVISLLVDFITYLLLPLASSRFESLGDTVPLHGTTRRQGDCSISSPT</sequence>
<keyword evidence="1" id="KW-0732">Signal</keyword>
<protein>
    <submittedName>
        <fullName evidence="2">Uncharacterized protein</fullName>
    </submittedName>
</protein>
<accession>A0AAF0ZQR9</accession>
<dbReference type="EMBL" id="CP133620">
    <property type="protein sequence ID" value="WMV45619.1"/>
    <property type="molecule type" value="Genomic_DNA"/>
</dbReference>
<proteinExistence type="predicted"/>
<evidence type="ECO:0000313" key="3">
    <source>
        <dbReference type="Proteomes" id="UP001234989"/>
    </source>
</evidence>
<feature type="signal peptide" evidence="1">
    <location>
        <begin position="1"/>
        <end position="24"/>
    </location>
</feature>
<feature type="non-terminal residue" evidence="2">
    <location>
        <position position="1"/>
    </location>
</feature>
<evidence type="ECO:0000313" key="2">
    <source>
        <dbReference type="EMBL" id="WMV45619.1"/>
    </source>
</evidence>
<keyword evidence="3" id="KW-1185">Reference proteome</keyword>
<dbReference type="Proteomes" id="UP001234989">
    <property type="component" value="Chromosome 9"/>
</dbReference>
<dbReference type="AlphaFoldDB" id="A0AAF0ZQR9"/>